<evidence type="ECO:0000259" key="2">
    <source>
        <dbReference type="Pfam" id="PF21859"/>
    </source>
</evidence>
<comment type="caution">
    <text evidence="3">The sequence shown here is derived from an EMBL/GenBank/DDBJ whole genome shotgun (WGS) entry which is preliminary data.</text>
</comment>
<proteinExistence type="predicted"/>
<sequence>MTISIAGSDVSGEIFDKLANYMDDQATMGIMAFQRGDAHLQLHIQGMMSTQTTSTRKLKQNIKAAIGWDVRAPVGSSVCIKSLRDQGLHTIICLIGYCLKDEKQEHFRMHCKNVTVRQMEEGRRMHAIHGASEFKNRVQLTPTNVLARALQFRKYQPPSKRYMNSSHATELMIADARERNTTIATGKKSHRKPEPENLTPHYNNYHDHKHNDNLEESTKPAYVKVSENYDHKPATGTKKEAKVETNGNDDDETAANAETQKRTFYQVAVDVIDPNVVKIQEMIDEGADPDTIADDLLAAGYNVMRKRKIFVDKAALLRRIK</sequence>
<dbReference type="Proteomes" id="UP001633002">
    <property type="component" value="Unassembled WGS sequence"/>
</dbReference>
<evidence type="ECO:0000256" key="1">
    <source>
        <dbReference type="SAM" id="MobiDB-lite"/>
    </source>
</evidence>
<accession>A0ABD3HPK5</accession>
<evidence type="ECO:0000313" key="3">
    <source>
        <dbReference type="EMBL" id="KAL3692200.1"/>
    </source>
</evidence>
<dbReference type="Pfam" id="PF21859">
    <property type="entry name" value="Replitron_HUH"/>
    <property type="match status" value="1"/>
</dbReference>
<dbReference type="InterPro" id="IPR054424">
    <property type="entry name" value="Replitron_HUH"/>
</dbReference>
<name>A0ABD3HPK5_9MARC</name>
<reference evidence="3 4" key="1">
    <citation type="submission" date="2024-09" db="EMBL/GenBank/DDBJ databases">
        <title>Chromosome-scale assembly of Riccia sorocarpa.</title>
        <authorList>
            <person name="Paukszto L."/>
        </authorList>
    </citation>
    <scope>NUCLEOTIDE SEQUENCE [LARGE SCALE GENOMIC DNA]</scope>
    <source>
        <strain evidence="3">LP-2024</strain>
        <tissue evidence="3">Aerial parts of the thallus</tissue>
    </source>
</reference>
<protein>
    <recommendedName>
        <fullName evidence="2">Replitron HUH endonuclease domain-containing protein</fullName>
    </recommendedName>
</protein>
<keyword evidence="4" id="KW-1185">Reference proteome</keyword>
<gene>
    <name evidence="3" type="ORF">R1sor_005851</name>
</gene>
<dbReference type="AlphaFoldDB" id="A0ABD3HPK5"/>
<organism evidence="3 4">
    <name type="scientific">Riccia sorocarpa</name>
    <dbReference type="NCBI Taxonomy" id="122646"/>
    <lineage>
        <taxon>Eukaryota</taxon>
        <taxon>Viridiplantae</taxon>
        <taxon>Streptophyta</taxon>
        <taxon>Embryophyta</taxon>
        <taxon>Marchantiophyta</taxon>
        <taxon>Marchantiopsida</taxon>
        <taxon>Marchantiidae</taxon>
        <taxon>Marchantiales</taxon>
        <taxon>Ricciaceae</taxon>
        <taxon>Riccia</taxon>
    </lineage>
</organism>
<evidence type="ECO:0000313" key="4">
    <source>
        <dbReference type="Proteomes" id="UP001633002"/>
    </source>
</evidence>
<dbReference type="EMBL" id="JBJQOH010000003">
    <property type="protein sequence ID" value="KAL3692200.1"/>
    <property type="molecule type" value="Genomic_DNA"/>
</dbReference>
<feature type="region of interest" description="Disordered" evidence="1">
    <location>
        <begin position="231"/>
        <end position="258"/>
    </location>
</feature>
<feature type="compositionally biased region" description="Basic and acidic residues" evidence="1">
    <location>
        <begin position="231"/>
        <end position="243"/>
    </location>
</feature>
<feature type="domain" description="Replitron HUH endonuclease" evidence="2">
    <location>
        <begin position="2"/>
        <end position="124"/>
    </location>
</feature>